<protein>
    <submittedName>
        <fullName evidence="2">Uncharacterized protein C8orf34</fullName>
    </submittedName>
</protein>
<dbReference type="Pfam" id="PF17824">
    <property type="entry name" value="DUF5586"/>
    <property type="match status" value="2"/>
</dbReference>
<gene>
    <name evidence="2" type="ORF">KP79_PYT01157</name>
</gene>
<evidence type="ECO:0000256" key="1">
    <source>
        <dbReference type="SAM" id="MobiDB-lite"/>
    </source>
</evidence>
<dbReference type="PANTHER" id="PTHR32000:SF3">
    <property type="entry name" value="RIKEN CDNA A830018L16 GENE"/>
    <property type="match status" value="1"/>
</dbReference>
<name>A0A210QIP5_MIZYE</name>
<feature type="compositionally biased region" description="Basic and acidic residues" evidence="1">
    <location>
        <begin position="308"/>
        <end position="317"/>
    </location>
</feature>
<feature type="region of interest" description="Disordered" evidence="1">
    <location>
        <begin position="223"/>
        <end position="317"/>
    </location>
</feature>
<evidence type="ECO:0000313" key="2">
    <source>
        <dbReference type="EMBL" id="OWF48610.1"/>
    </source>
</evidence>
<comment type="caution">
    <text evidence="2">The sequence shown here is derived from an EMBL/GenBank/DDBJ whole genome shotgun (WGS) entry which is preliminary data.</text>
</comment>
<feature type="compositionally biased region" description="Polar residues" evidence="1">
    <location>
        <begin position="133"/>
        <end position="177"/>
    </location>
</feature>
<dbReference type="CDD" id="cd22980">
    <property type="entry name" value="DD_VEST1"/>
    <property type="match status" value="1"/>
</dbReference>
<feature type="compositionally biased region" description="Basic and acidic residues" evidence="1">
    <location>
        <begin position="70"/>
        <end position="79"/>
    </location>
</feature>
<dbReference type="AlphaFoldDB" id="A0A210QIP5"/>
<dbReference type="PANTHER" id="PTHR32000">
    <property type="entry name" value="SIMILAR TO HYPOTHETICAL PROTEIN"/>
    <property type="match status" value="1"/>
</dbReference>
<reference evidence="2 3" key="1">
    <citation type="journal article" date="2017" name="Nat. Ecol. Evol.">
        <title>Scallop genome provides insights into evolution of bilaterian karyotype and development.</title>
        <authorList>
            <person name="Wang S."/>
            <person name="Zhang J."/>
            <person name="Jiao W."/>
            <person name="Li J."/>
            <person name="Xun X."/>
            <person name="Sun Y."/>
            <person name="Guo X."/>
            <person name="Huan P."/>
            <person name="Dong B."/>
            <person name="Zhang L."/>
            <person name="Hu X."/>
            <person name="Sun X."/>
            <person name="Wang J."/>
            <person name="Zhao C."/>
            <person name="Wang Y."/>
            <person name="Wang D."/>
            <person name="Huang X."/>
            <person name="Wang R."/>
            <person name="Lv J."/>
            <person name="Li Y."/>
            <person name="Zhang Z."/>
            <person name="Liu B."/>
            <person name="Lu W."/>
            <person name="Hui Y."/>
            <person name="Liang J."/>
            <person name="Zhou Z."/>
            <person name="Hou R."/>
            <person name="Li X."/>
            <person name="Liu Y."/>
            <person name="Li H."/>
            <person name="Ning X."/>
            <person name="Lin Y."/>
            <person name="Zhao L."/>
            <person name="Xing Q."/>
            <person name="Dou J."/>
            <person name="Li Y."/>
            <person name="Mao J."/>
            <person name="Guo H."/>
            <person name="Dou H."/>
            <person name="Li T."/>
            <person name="Mu C."/>
            <person name="Jiang W."/>
            <person name="Fu Q."/>
            <person name="Fu X."/>
            <person name="Miao Y."/>
            <person name="Liu J."/>
            <person name="Yu Q."/>
            <person name="Li R."/>
            <person name="Liao H."/>
            <person name="Li X."/>
            <person name="Kong Y."/>
            <person name="Jiang Z."/>
            <person name="Chourrout D."/>
            <person name="Li R."/>
            <person name="Bao Z."/>
        </authorList>
    </citation>
    <scope>NUCLEOTIDE SEQUENCE [LARGE SCALE GENOMIC DNA]</scope>
    <source>
        <strain evidence="2 3">PY_sf001</strain>
    </source>
</reference>
<organism evidence="2 3">
    <name type="scientific">Mizuhopecten yessoensis</name>
    <name type="common">Japanese scallop</name>
    <name type="synonym">Patinopecten yessoensis</name>
    <dbReference type="NCBI Taxonomy" id="6573"/>
    <lineage>
        <taxon>Eukaryota</taxon>
        <taxon>Metazoa</taxon>
        <taxon>Spiralia</taxon>
        <taxon>Lophotrochozoa</taxon>
        <taxon>Mollusca</taxon>
        <taxon>Bivalvia</taxon>
        <taxon>Autobranchia</taxon>
        <taxon>Pteriomorphia</taxon>
        <taxon>Pectinida</taxon>
        <taxon>Pectinoidea</taxon>
        <taxon>Pectinidae</taxon>
        <taxon>Mizuhopecten</taxon>
    </lineage>
</organism>
<feature type="region of interest" description="Disordered" evidence="1">
    <location>
        <begin position="70"/>
        <end position="185"/>
    </location>
</feature>
<dbReference type="EMBL" id="NEDP02003463">
    <property type="protein sequence ID" value="OWF48610.1"/>
    <property type="molecule type" value="Genomic_DNA"/>
</dbReference>
<keyword evidence="3" id="KW-1185">Reference proteome</keyword>
<dbReference type="Proteomes" id="UP000242188">
    <property type="component" value="Unassembled WGS sequence"/>
</dbReference>
<dbReference type="OrthoDB" id="9945857at2759"/>
<sequence length="492" mass="55265">MGTPQKMQHYMERHRLSSLFEDLMNKVLHDQPEKPLIYLIKVLYKKAGMDTPTDLKLAGVRRSSPERIMNRNRSPEMTRKATTQAWASKSVDVTGRGYNKPWQTHSKKPKATDAEYDEPVKPAGRQVPKHLLSDSNLRPQSTQSCRPHSQTLRPQSTTLRPQSANLRPQSALRSPSSPRHDVQLSPLDDVLLVTPISPGKKQKGQPWNTDNKVGFSSFDEIFEESPGKAGSSKQKKKPESSPTDARKAWGSSGMDDDNVQYNSTNYRGPRTNRYDNDDPLAGEIMNEKGPSVTKETAKVVSTSRVRGRKVDAKSHRKELEQMITEESQNDSGYGEEKGMEEEDDAIELLEDGEELRKEGARNISNTGYKLSRIMRERQQEANKDAGQDSVIGGGSIKSDRGGWALPKYESDASILDWSTTEKSVDRGKPKESLILDSFDKFVNGQISFSVRKQAYNPVLNFYVIRISRAEERTAYAGILANDMTKKAAKIYA</sequence>
<evidence type="ECO:0000313" key="3">
    <source>
        <dbReference type="Proteomes" id="UP000242188"/>
    </source>
</evidence>
<proteinExistence type="predicted"/>
<dbReference type="SUPFAM" id="SSF47391">
    <property type="entry name" value="Dimerization-anchoring domain of cAMP-dependent PK regulatory subunit"/>
    <property type="match status" value="1"/>
</dbReference>
<dbReference type="InterPro" id="IPR040687">
    <property type="entry name" value="DUF5586"/>
</dbReference>
<accession>A0A210QIP5</accession>